<dbReference type="KEGG" id="fmr:Fuma_03332"/>
<organism evidence="1 2">
    <name type="scientific">Fuerstiella marisgermanici</name>
    <dbReference type="NCBI Taxonomy" id="1891926"/>
    <lineage>
        <taxon>Bacteria</taxon>
        <taxon>Pseudomonadati</taxon>
        <taxon>Planctomycetota</taxon>
        <taxon>Planctomycetia</taxon>
        <taxon>Planctomycetales</taxon>
        <taxon>Planctomycetaceae</taxon>
        <taxon>Fuerstiella</taxon>
    </lineage>
</organism>
<name>A0A1P8WI28_9PLAN</name>
<evidence type="ECO:0000313" key="2">
    <source>
        <dbReference type="Proteomes" id="UP000187735"/>
    </source>
</evidence>
<dbReference type="EMBL" id="CP017641">
    <property type="protein sequence ID" value="APZ93714.1"/>
    <property type="molecule type" value="Genomic_DNA"/>
</dbReference>
<sequence length="368" mass="41512">MRAGPDYVAAVKSDYGVRPHHQTEAANTRNGLPLFDVLNERLLVAYRLTCHEEITYRENDIFSEAVWPTTTYAFPQFADRVKSLKPSQQNRWSIARGWLSNFQQGADIRSAYRKAVLEDINAMNVGAGSFSARLWFAIRDLRSSGGELQTHHDEDSQAWMAAHLTTIATACHEVHRGRPHATFQIGGREKLVELCSRMASVIVEETQNGIVGGQPASVDRHCPVRKAMDRITAELTELERSIFQGGQHVTTISFAQCLSAMWGRIERADRKFAELTDEEINQARTALAFEGADATRPGRSPMGQESLMMSLRKRLDRGLREMEPEEILQALVQSWYWGYINDDVREWIDAVDHAGSASHAERASEWPV</sequence>
<dbReference type="AlphaFoldDB" id="A0A1P8WI28"/>
<proteinExistence type="predicted"/>
<evidence type="ECO:0000313" key="1">
    <source>
        <dbReference type="EMBL" id="APZ93714.1"/>
    </source>
</evidence>
<accession>A0A1P8WI28</accession>
<protein>
    <submittedName>
        <fullName evidence="1">Uncharacterized protein</fullName>
    </submittedName>
</protein>
<gene>
    <name evidence="1" type="ORF">Fuma_03332</name>
</gene>
<keyword evidence="2" id="KW-1185">Reference proteome</keyword>
<dbReference type="STRING" id="1891926.Fuma_03332"/>
<dbReference type="Proteomes" id="UP000187735">
    <property type="component" value="Chromosome"/>
</dbReference>
<reference evidence="1 2" key="1">
    <citation type="journal article" date="2016" name="Front. Microbiol.">
        <title>Fuerstia marisgermanicae gen. nov., sp. nov., an Unusual Member of the Phylum Planctomycetes from the German Wadden Sea.</title>
        <authorList>
            <person name="Kohn T."/>
            <person name="Heuer A."/>
            <person name="Jogler M."/>
            <person name="Vollmers J."/>
            <person name="Boedeker C."/>
            <person name="Bunk B."/>
            <person name="Rast P."/>
            <person name="Borchert D."/>
            <person name="Glockner I."/>
            <person name="Freese H.M."/>
            <person name="Klenk H.P."/>
            <person name="Overmann J."/>
            <person name="Kaster A.K."/>
            <person name="Rohde M."/>
            <person name="Wiegand S."/>
            <person name="Jogler C."/>
        </authorList>
    </citation>
    <scope>NUCLEOTIDE SEQUENCE [LARGE SCALE GENOMIC DNA]</scope>
    <source>
        <strain evidence="1 2">NH11</strain>
    </source>
</reference>